<keyword evidence="3" id="KW-1185">Reference proteome</keyword>
<evidence type="ECO:0000256" key="1">
    <source>
        <dbReference type="SAM" id="MobiDB-lite"/>
    </source>
</evidence>
<name>A0A345UGJ5_9BACT</name>
<proteinExistence type="predicted"/>
<evidence type="ECO:0000313" key="3">
    <source>
        <dbReference type="Proteomes" id="UP000254808"/>
    </source>
</evidence>
<dbReference type="EMBL" id="CP027806">
    <property type="protein sequence ID" value="AXI99596.1"/>
    <property type="molecule type" value="Genomic_DNA"/>
</dbReference>
<dbReference type="KEGG" id="cprv:CYPRO_0309"/>
<evidence type="ECO:0000313" key="2">
    <source>
        <dbReference type="EMBL" id="AXI99596.1"/>
    </source>
</evidence>
<dbReference type="Proteomes" id="UP000254808">
    <property type="component" value="Chromosome"/>
</dbReference>
<organism evidence="2 3">
    <name type="scientific">Cyclonatronum proteinivorum</name>
    <dbReference type="NCBI Taxonomy" id="1457365"/>
    <lineage>
        <taxon>Bacteria</taxon>
        <taxon>Pseudomonadati</taxon>
        <taxon>Balneolota</taxon>
        <taxon>Balneolia</taxon>
        <taxon>Balneolales</taxon>
        <taxon>Cyclonatronaceae</taxon>
        <taxon>Cyclonatronum</taxon>
    </lineage>
</organism>
<dbReference type="AlphaFoldDB" id="A0A345UGJ5"/>
<gene>
    <name evidence="2" type="ORF">CYPRO_0309</name>
</gene>
<accession>A0A345UGJ5</accession>
<dbReference type="RefSeq" id="WP_114982887.1">
    <property type="nucleotide sequence ID" value="NZ_CP027806.1"/>
</dbReference>
<reference evidence="2 3" key="1">
    <citation type="submission" date="2018-03" db="EMBL/GenBank/DDBJ databases">
        <title>Phenotypic and genomic properties of Cyclonatronum proteinivorum gen. nov., sp. nov., a haloalkaliphilic bacteroidete from soda lakes possessing Na+-translocating rhodopsin.</title>
        <authorList>
            <person name="Toshchakov S.V."/>
            <person name="Korzhenkov A."/>
            <person name="Samarov N.I."/>
            <person name="Kublanov I.V."/>
            <person name="Muntyan M.S."/>
            <person name="Sorokin D.Y."/>
        </authorList>
    </citation>
    <scope>NUCLEOTIDE SEQUENCE [LARGE SCALE GENOMIC DNA]</scope>
    <source>
        <strain evidence="2 3">Omega</strain>
    </source>
</reference>
<feature type="region of interest" description="Disordered" evidence="1">
    <location>
        <begin position="14"/>
        <end position="50"/>
    </location>
</feature>
<protein>
    <submittedName>
        <fullName evidence="2">Uncharacterized protein</fullName>
    </submittedName>
</protein>
<sequence>MFIQVGLAGSANIPKKTTEHSADLGSLTSTKPSDVHGVHPKKKKAAIPNQEAAFLPETVFQR</sequence>